<dbReference type="InterPro" id="IPR003661">
    <property type="entry name" value="HisK_dim/P_dom"/>
</dbReference>
<dbReference type="SMART" id="SM00388">
    <property type="entry name" value="HisKA"/>
    <property type="match status" value="1"/>
</dbReference>
<dbReference type="SUPFAM" id="SSF55785">
    <property type="entry name" value="PYP-like sensor domain (PAS domain)"/>
    <property type="match status" value="1"/>
</dbReference>
<dbReference type="PRINTS" id="PR00344">
    <property type="entry name" value="BCTRLSENSOR"/>
</dbReference>
<keyword evidence="5" id="KW-0418">Kinase</keyword>
<dbReference type="CDD" id="cd00130">
    <property type="entry name" value="PAS"/>
    <property type="match status" value="1"/>
</dbReference>
<dbReference type="InterPro" id="IPR052162">
    <property type="entry name" value="Sensor_kinase/Photoreceptor"/>
</dbReference>
<dbReference type="Gene3D" id="3.30.565.10">
    <property type="entry name" value="Histidine kinase-like ATPase, C-terminal domain"/>
    <property type="match status" value="1"/>
</dbReference>
<evidence type="ECO:0000256" key="1">
    <source>
        <dbReference type="ARBA" id="ARBA00000085"/>
    </source>
</evidence>
<dbReference type="PROSITE" id="PS50113">
    <property type="entry name" value="PAC"/>
    <property type="match status" value="1"/>
</dbReference>
<dbReference type="RefSeq" id="WP_201919652.1">
    <property type="nucleotide sequence ID" value="NZ_JAERQG010000002.1"/>
</dbReference>
<dbReference type="AlphaFoldDB" id="A0A937DJI5"/>
<accession>A0A937DJI5</accession>
<dbReference type="FunFam" id="3.30.565.10:FF:000006">
    <property type="entry name" value="Sensor histidine kinase WalK"/>
    <property type="match status" value="1"/>
</dbReference>
<evidence type="ECO:0000259" key="7">
    <source>
        <dbReference type="PROSITE" id="PS50113"/>
    </source>
</evidence>
<evidence type="ECO:0000313" key="8">
    <source>
        <dbReference type="EMBL" id="MBL0765231.1"/>
    </source>
</evidence>
<dbReference type="SUPFAM" id="SSF55874">
    <property type="entry name" value="ATPase domain of HSP90 chaperone/DNA topoisomerase II/histidine kinase"/>
    <property type="match status" value="1"/>
</dbReference>
<keyword evidence="9" id="KW-1185">Reference proteome</keyword>
<evidence type="ECO:0000256" key="2">
    <source>
        <dbReference type="ARBA" id="ARBA00012438"/>
    </source>
</evidence>
<dbReference type="CDD" id="cd00082">
    <property type="entry name" value="HisKA"/>
    <property type="match status" value="1"/>
</dbReference>
<feature type="domain" description="Histidine kinase" evidence="6">
    <location>
        <begin position="151"/>
        <end position="364"/>
    </location>
</feature>
<dbReference type="InterPro" id="IPR036890">
    <property type="entry name" value="HATPase_C_sf"/>
</dbReference>
<dbReference type="Pfam" id="PF02518">
    <property type="entry name" value="HATPase_c"/>
    <property type="match status" value="1"/>
</dbReference>
<dbReference type="SMART" id="SM00086">
    <property type="entry name" value="PAC"/>
    <property type="match status" value="1"/>
</dbReference>
<dbReference type="EMBL" id="JAERQG010000002">
    <property type="protein sequence ID" value="MBL0765231.1"/>
    <property type="molecule type" value="Genomic_DNA"/>
</dbReference>
<dbReference type="Pfam" id="PF13426">
    <property type="entry name" value="PAS_9"/>
    <property type="match status" value="1"/>
</dbReference>
<dbReference type="InterPro" id="IPR005467">
    <property type="entry name" value="His_kinase_dom"/>
</dbReference>
<dbReference type="SMART" id="SM00387">
    <property type="entry name" value="HATPase_c"/>
    <property type="match status" value="1"/>
</dbReference>
<evidence type="ECO:0000313" key="9">
    <source>
        <dbReference type="Proteomes" id="UP000642920"/>
    </source>
</evidence>
<dbReference type="EC" id="2.7.13.3" evidence="2"/>
<dbReference type="InterPro" id="IPR003594">
    <property type="entry name" value="HATPase_dom"/>
</dbReference>
<organism evidence="8 9">
    <name type="scientific">Marivirga atlantica</name>
    <dbReference type="NCBI Taxonomy" id="1548457"/>
    <lineage>
        <taxon>Bacteria</taxon>
        <taxon>Pseudomonadati</taxon>
        <taxon>Bacteroidota</taxon>
        <taxon>Cytophagia</taxon>
        <taxon>Cytophagales</taxon>
        <taxon>Marivirgaceae</taxon>
        <taxon>Marivirga</taxon>
    </lineage>
</organism>
<evidence type="ECO:0000259" key="6">
    <source>
        <dbReference type="PROSITE" id="PS50109"/>
    </source>
</evidence>
<comment type="catalytic activity">
    <reaction evidence="1">
        <text>ATP + protein L-histidine = ADP + protein N-phospho-L-histidine.</text>
        <dbReference type="EC" id="2.7.13.3"/>
    </reaction>
</comment>
<proteinExistence type="predicted"/>
<dbReference type="Gene3D" id="3.30.450.20">
    <property type="entry name" value="PAS domain"/>
    <property type="match status" value="1"/>
</dbReference>
<evidence type="ECO:0000256" key="4">
    <source>
        <dbReference type="ARBA" id="ARBA00022679"/>
    </source>
</evidence>
<dbReference type="PANTHER" id="PTHR43304:SF1">
    <property type="entry name" value="PAC DOMAIN-CONTAINING PROTEIN"/>
    <property type="match status" value="1"/>
</dbReference>
<dbReference type="InterPro" id="IPR000700">
    <property type="entry name" value="PAS-assoc_C"/>
</dbReference>
<comment type="caution">
    <text evidence="8">The sequence shown here is derived from an EMBL/GenBank/DDBJ whole genome shotgun (WGS) entry which is preliminary data.</text>
</comment>
<dbReference type="PANTHER" id="PTHR43304">
    <property type="entry name" value="PHYTOCHROME-LIKE PROTEIN CPH1"/>
    <property type="match status" value="1"/>
</dbReference>
<reference evidence="8" key="1">
    <citation type="submission" date="2021-01" db="EMBL/GenBank/DDBJ databases">
        <title>Marivirga sp. nov., isolated from intertidal surface sediments.</title>
        <authorList>
            <person name="Zhang M."/>
        </authorList>
    </citation>
    <scope>NUCLEOTIDE SEQUENCE</scope>
    <source>
        <strain evidence="8">SM1354</strain>
    </source>
</reference>
<dbReference type="InterPro" id="IPR001610">
    <property type="entry name" value="PAC"/>
</dbReference>
<keyword evidence="4" id="KW-0808">Transferase</keyword>
<keyword evidence="3" id="KW-0597">Phosphoprotein</keyword>
<dbReference type="InterPro" id="IPR035965">
    <property type="entry name" value="PAS-like_dom_sf"/>
</dbReference>
<evidence type="ECO:0000256" key="5">
    <source>
        <dbReference type="ARBA" id="ARBA00022777"/>
    </source>
</evidence>
<dbReference type="NCBIfam" id="TIGR00229">
    <property type="entry name" value="sensory_box"/>
    <property type="match status" value="1"/>
</dbReference>
<dbReference type="SUPFAM" id="SSF47384">
    <property type="entry name" value="Homodimeric domain of signal transducing histidine kinase"/>
    <property type="match status" value="1"/>
</dbReference>
<dbReference type="InterPro" id="IPR004358">
    <property type="entry name" value="Sig_transdc_His_kin-like_C"/>
</dbReference>
<dbReference type="Pfam" id="PF00512">
    <property type="entry name" value="HisKA"/>
    <property type="match status" value="1"/>
</dbReference>
<protein>
    <recommendedName>
        <fullName evidence="2">histidine kinase</fullName>
        <ecNumber evidence="2">2.7.13.3</ecNumber>
    </recommendedName>
</protein>
<dbReference type="Gene3D" id="1.10.287.130">
    <property type="match status" value="1"/>
</dbReference>
<gene>
    <name evidence="8" type="ORF">JKP34_08230</name>
</gene>
<dbReference type="Proteomes" id="UP000642920">
    <property type="component" value="Unassembled WGS sequence"/>
</dbReference>
<name>A0A937DJI5_9BACT</name>
<dbReference type="InterPro" id="IPR000014">
    <property type="entry name" value="PAS"/>
</dbReference>
<sequence length="372" mass="42186">MTTNNQLNIATHNLSQLYTALDKTALISKTDIKGNITYVNELFINASKYTEEQLLGGNHNIVNSNHHSDEFFTDLWNTIKSGETWKGTIRNKAKDGSFYWIEAVILPLKNEQSEVIEFLNISQDITAKVNLEKDNEALQLKNKEIEQFAYVVSHDLKEPIRTLEGMTHILQMKHSYKLGEKGNEILAYILKATDRMSNLIKGLLDLSVLGTKNEIESIDSEATLEAVIEDLSLLIDKNNVQIHHSSLPKIYGYKTEFRLLLQNLIQNAIKFKRQNATPSIKINSVETGNFYQFSVEDNGIGIRKENIDKIFKIFSRLQNSSKVEGTGIGLAHCKKIVSLHGGEIWAESVFKKGTTIFFTIPIQKNKEDEPNN</sequence>
<dbReference type="InterPro" id="IPR036097">
    <property type="entry name" value="HisK_dim/P_sf"/>
</dbReference>
<dbReference type="GO" id="GO:0000155">
    <property type="term" value="F:phosphorelay sensor kinase activity"/>
    <property type="evidence" value="ECO:0007669"/>
    <property type="project" value="InterPro"/>
</dbReference>
<dbReference type="PROSITE" id="PS50109">
    <property type="entry name" value="HIS_KIN"/>
    <property type="match status" value="1"/>
</dbReference>
<evidence type="ECO:0000256" key="3">
    <source>
        <dbReference type="ARBA" id="ARBA00022553"/>
    </source>
</evidence>
<feature type="domain" description="PAC" evidence="7">
    <location>
        <begin position="83"/>
        <end position="137"/>
    </location>
</feature>